<evidence type="ECO:0000256" key="1">
    <source>
        <dbReference type="SAM" id="Phobius"/>
    </source>
</evidence>
<proteinExistence type="predicted"/>
<comment type="caution">
    <text evidence="2">The sequence shown here is derived from an EMBL/GenBank/DDBJ whole genome shotgun (WGS) entry which is preliminary data.</text>
</comment>
<dbReference type="AlphaFoldDB" id="X0VLQ2"/>
<accession>X0VLQ2</accession>
<dbReference type="EMBL" id="BARS01031536">
    <property type="protein sequence ID" value="GAG19269.1"/>
    <property type="molecule type" value="Genomic_DNA"/>
</dbReference>
<evidence type="ECO:0000313" key="2">
    <source>
        <dbReference type="EMBL" id="GAG19269.1"/>
    </source>
</evidence>
<name>X0VLQ2_9ZZZZ</name>
<keyword evidence="1" id="KW-0812">Transmembrane</keyword>
<organism evidence="2">
    <name type="scientific">marine sediment metagenome</name>
    <dbReference type="NCBI Taxonomy" id="412755"/>
    <lineage>
        <taxon>unclassified sequences</taxon>
        <taxon>metagenomes</taxon>
        <taxon>ecological metagenomes</taxon>
    </lineage>
</organism>
<keyword evidence="1" id="KW-0472">Membrane</keyword>
<feature type="transmembrane region" description="Helical" evidence="1">
    <location>
        <begin position="20"/>
        <end position="37"/>
    </location>
</feature>
<sequence length="183" mass="20840">MSKRIYLGREFSKYAKIAGGTILTITALFFVLMILGFEITGSDDQCLGTSEDPCVSYGKICNLGPDNYDIYNPESIKLDFSPTIKDHWIFFKDGRIKREFLIPKGIDHSTVGWRFENFTDATKPRKDRVYVHRFARYSCQDYMIVGLKNGPDDVIKWGMGVGKEYLDPFWYGIDGAANISVST</sequence>
<protein>
    <submittedName>
        <fullName evidence="2">Uncharacterized protein</fullName>
    </submittedName>
</protein>
<reference evidence="2" key="1">
    <citation type="journal article" date="2014" name="Front. Microbiol.">
        <title>High frequency of phylogenetically diverse reductive dehalogenase-homologous genes in deep subseafloor sedimentary metagenomes.</title>
        <authorList>
            <person name="Kawai M."/>
            <person name="Futagami T."/>
            <person name="Toyoda A."/>
            <person name="Takaki Y."/>
            <person name="Nishi S."/>
            <person name="Hori S."/>
            <person name="Arai W."/>
            <person name="Tsubouchi T."/>
            <person name="Morono Y."/>
            <person name="Uchiyama I."/>
            <person name="Ito T."/>
            <person name="Fujiyama A."/>
            <person name="Inagaki F."/>
            <person name="Takami H."/>
        </authorList>
    </citation>
    <scope>NUCLEOTIDE SEQUENCE</scope>
    <source>
        <strain evidence="2">Expedition CK06-06</strain>
    </source>
</reference>
<keyword evidence="1" id="KW-1133">Transmembrane helix</keyword>
<gene>
    <name evidence="2" type="ORF">S01H1_49068</name>
</gene>
<feature type="non-terminal residue" evidence="2">
    <location>
        <position position="183"/>
    </location>
</feature>